<name>A0A699TJ59_TANCI</name>
<accession>A0A699TJ59</accession>
<comment type="caution">
    <text evidence="1">The sequence shown here is derived from an EMBL/GenBank/DDBJ whole genome shotgun (WGS) entry which is preliminary data.</text>
</comment>
<organism evidence="1">
    <name type="scientific">Tanacetum cinerariifolium</name>
    <name type="common">Dalmatian daisy</name>
    <name type="synonym">Chrysanthemum cinerariifolium</name>
    <dbReference type="NCBI Taxonomy" id="118510"/>
    <lineage>
        <taxon>Eukaryota</taxon>
        <taxon>Viridiplantae</taxon>
        <taxon>Streptophyta</taxon>
        <taxon>Embryophyta</taxon>
        <taxon>Tracheophyta</taxon>
        <taxon>Spermatophyta</taxon>
        <taxon>Magnoliopsida</taxon>
        <taxon>eudicotyledons</taxon>
        <taxon>Gunneridae</taxon>
        <taxon>Pentapetalae</taxon>
        <taxon>asterids</taxon>
        <taxon>campanulids</taxon>
        <taxon>Asterales</taxon>
        <taxon>Asteraceae</taxon>
        <taxon>Asteroideae</taxon>
        <taxon>Anthemideae</taxon>
        <taxon>Anthemidinae</taxon>
        <taxon>Tanacetum</taxon>
    </lineage>
</organism>
<reference evidence="1" key="1">
    <citation type="journal article" date="2019" name="Sci. Rep.">
        <title>Draft genome of Tanacetum cinerariifolium, the natural source of mosquito coil.</title>
        <authorList>
            <person name="Yamashiro T."/>
            <person name="Shiraishi A."/>
            <person name="Satake H."/>
            <person name="Nakayama K."/>
        </authorList>
    </citation>
    <scope>NUCLEOTIDE SEQUENCE</scope>
</reference>
<protein>
    <submittedName>
        <fullName evidence="1">Uncharacterized protein</fullName>
    </submittedName>
</protein>
<gene>
    <name evidence="1" type="ORF">Tci_881075</name>
</gene>
<sequence length="90" mass="9316">MVLTGCTLSLLLQLSKLPRSRVAVDAHRVGAGLRRRVEADALADVVASRAAGASHVVGAHFGVPAGVLRECQEVIALHEDAGRLQIAALG</sequence>
<proteinExistence type="predicted"/>
<evidence type="ECO:0000313" key="1">
    <source>
        <dbReference type="EMBL" id="GFD09106.1"/>
    </source>
</evidence>
<dbReference type="EMBL" id="BKCJ011243008">
    <property type="protein sequence ID" value="GFD09106.1"/>
    <property type="molecule type" value="Genomic_DNA"/>
</dbReference>
<dbReference type="AlphaFoldDB" id="A0A699TJ59"/>